<organism evidence="3 4">
    <name type="scientific">Carya illinoinensis</name>
    <name type="common">Pecan</name>
    <dbReference type="NCBI Taxonomy" id="32201"/>
    <lineage>
        <taxon>Eukaryota</taxon>
        <taxon>Viridiplantae</taxon>
        <taxon>Streptophyta</taxon>
        <taxon>Embryophyta</taxon>
        <taxon>Tracheophyta</taxon>
        <taxon>Spermatophyta</taxon>
        <taxon>Magnoliopsida</taxon>
        <taxon>eudicotyledons</taxon>
        <taxon>Gunneridae</taxon>
        <taxon>Pentapetalae</taxon>
        <taxon>rosids</taxon>
        <taxon>fabids</taxon>
        <taxon>Fagales</taxon>
        <taxon>Juglandaceae</taxon>
        <taxon>Carya</taxon>
    </lineage>
</organism>
<reference evidence="3" key="1">
    <citation type="submission" date="2020-12" db="EMBL/GenBank/DDBJ databases">
        <title>WGS assembly of Carya illinoinensis cv. Pawnee.</title>
        <authorList>
            <person name="Platts A."/>
            <person name="Shu S."/>
            <person name="Wright S."/>
            <person name="Barry K."/>
            <person name="Edger P."/>
            <person name="Pires J.C."/>
            <person name="Schmutz J."/>
        </authorList>
    </citation>
    <scope>NUCLEOTIDE SEQUENCE</scope>
    <source>
        <tissue evidence="3">Leaf</tissue>
    </source>
</reference>
<evidence type="ECO:0000259" key="2">
    <source>
        <dbReference type="PROSITE" id="PS50811"/>
    </source>
</evidence>
<keyword evidence="4" id="KW-1185">Reference proteome</keyword>
<evidence type="ECO:0000313" key="3">
    <source>
        <dbReference type="EMBL" id="KAG6632724.1"/>
    </source>
</evidence>
<feature type="region of interest" description="Disordered" evidence="1">
    <location>
        <begin position="57"/>
        <end position="80"/>
    </location>
</feature>
<dbReference type="InterPro" id="IPR044810">
    <property type="entry name" value="WRKY_plant"/>
</dbReference>
<dbReference type="InterPro" id="IPR003657">
    <property type="entry name" value="WRKY_dom"/>
</dbReference>
<feature type="compositionally biased region" description="Basic and acidic residues" evidence="1">
    <location>
        <begin position="70"/>
        <end position="80"/>
    </location>
</feature>
<feature type="non-terminal residue" evidence="3">
    <location>
        <position position="164"/>
    </location>
</feature>
<accession>A0A8T1NU52</accession>
<dbReference type="AlphaFoldDB" id="A0A8T1NU52"/>
<dbReference type="Pfam" id="PF03106">
    <property type="entry name" value="WRKY"/>
    <property type="match status" value="1"/>
</dbReference>
<dbReference type="PANTHER" id="PTHR31221:SF261">
    <property type="entry name" value="OS03G0657400 PROTEIN"/>
    <property type="match status" value="1"/>
</dbReference>
<proteinExistence type="predicted"/>
<dbReference type="Proteomes" id="UP000811609">
    <property type="component" value="Chromosome 13"/>
</dbReference>
<dbReference type="GO" id="GO:0043565">
    <property type="term" value="F:sequence-specific DNA binding"/>
    <property type="evidence" value="ECO:0007669"/>
    <property type="project" value="InterPro"/>
</dbReference>
<evidence type="ECO:0000313" key="4">
    <source>
        <dbReference type="Proteomes" id="UP000811609"/>
    </source>
</evidence>
<feature type="domain" description="WRKY" evidence="2">
    <location>
        <begin position="87"/>
        <end position="152"/>
    </location>
</feature>
<dbReference type="GO" id="GO:0003700">
    <property type="term" value="F:DNA-binding transcription factor activity"/>
    <property type="evidence" value="ECO:0007669"/>
    <property type="project" value="InterPro"/>
</dbReference>
<dbReference type="SMART" id="SM00774">
    <property type="entry name" value="WRKY"/>
    <property type="match status" value="1"/>
</dbReference>
<dbReference type="PANTHER" id="PTHR31221">
    <property type="entry name" value="WRKY TRANSCRIPTION FACTOR PROTEIN 1-RELATED"/>
    <property type="match status" value="1"/>
</dbReference>
<gene>
    <name evidence="3" type="ORF">CIPAW_13G178200</name>
</gene>
<dbReference type="EMBL" id="CM031821">
    <property type="protein sequence ID" value="KAG6632724.1"/>
    <property type="molecule type" value="Genomic_DNA"/>
</dbReference>
<evidence type="ECO:0000256" key="1">
    <source>
        <dbReference type="SAM" id="MobiDB-lite"/>
    </source>
</evidence>
<name>A0A8T1NU52_CARIL</name>
<protein>
    <recommendedName>
        <fullName evidence="2">WRKY domain-containing protein</fullName>
    </recommendedName>
</protein>
<dbReference type="PROSITE" id="PS50811">
    <property type="entry name" value="WRKY"/>
    <property type="match status" value="1"/>
</dbReference>
<comment type="caution">
    <text evidence="3">The sequence shown here is derived from an EMBL/GenBank/DDBJ whole genome shotgun (WGS) entry which is preliminary data.</text>
</comment>
<sequence>MVVSQLVHPGSHWLNPNSRGKQHFLLPPPLSLISVFHKRVEFFWPFLGVRVAAMSDASHSRNPSMETDQDGYRDHQDDQQDIDGRGYRLVIPEDGYEWKKYGQKFIKNIGKVRSYFKCQRSNCGAKKRADWSTLEAGSLRVVYDGVHSHELPSLISQADQRHHG</sequence>